<gene>
    <name evidence="3" type="ORF">EAE98_002148</name>
</gene>
<reference evidence="3 4" key="1">
    <citation type="journal article" date="2020" name="Genome Biol. Evol.">
        <title>Comparative genomics of Sclerotiniaceae.</title>
        <authorList>
            <person name="Valero Jimenez C.A."/>
            <person name="Steentjes M."/>
            <person name="Scholten O.E."/>
            <person name="Van Kan J.A.L."/>
        </authorList>
    </citation>
    <scope>NUCLEOTIDE SEQUENCE [LARGE SCALE GENOMIC DNA]</scope>
    <source>
        <strain evidence="3 4">B1</strain>
    </source>
</reference>
<name>A0ABQ7IWC5_9HELO</name>
<accession>A0ABQ7IWC5</accession>
<evidence type="ECO:0000256" key="1">
    <source>
        <dbReference type="SAM" id="Coils"/>
    </source>
</evidence>
<dbReference type="RefSeq" id="XP_038813506.1">
    <property type="nucleotide sequence ID" value="XM_038949767.1"/>
</dbReference>
<feature type="coiled-coil region" evidence="1">
    <location>
        <begin position="428"/>
        <end position="462"/>
    </location>
</feature>
<organism evidence="3 4">
    <name type="scientific">Botrytis deweyae</name>
    <dbReference type="NCBI Taxonomy" id="2478750"/>
    <lineage>
        <taxon>Eukaryota</taxon>
        <taxon>Fungi</taxon>
        <taxon>Dikarya</taxon>
        <taxon>Ascomycota</taxon>
        <taxon>Pezizomycotina</taxon>
        <taxon>Leotiomycetes</taxon>
        <taxon>Helotiales</taxon>
        <taxon>Sclerotiniaceae</taxon>
        <taxon>Botrytis</taxon>
    </lineage>
</organism>
<dbReference type="GeneID" id="62228922"/>
<dbReference type="Proteomes" id="UP000783213">
    <property type="component" value="Unassembled WGS sequence"/>
</dbReference>
<keyword evidence="4" id="KW-1185">Reference proteome</keyword>
<proteinExistence type="predicted"/>
<feature type="region of interest" description="Disordered" evidence="2">
    <location>
        <begin position="120"/>
        <end position="150"/>
    </location>
</feature>
<evidence type="ECO:0000313" key="4">
    <source>
        <dbReference type="Proteomes" id="UP000783213"/>
    </source>
</evidence>
<dbReference type="EMBL" id="RCSX01000004">
    <property type="protein sequence ID" value="KAF7935928.1"/>
    <property type="molecule type" value="Genomic_DNA"/>
</dbReference>
<protein>
    <submittedName>
        <fullName evidence="3">Uncharacterized protein</fullName>
    </submittedName>
</protein>
<feature type="compositionally biased region" description="Polar residues" evidence="2">
    <location>
        <begin position="127"/>
        <end position="140"/>
    </location>
</feature>
<evidence type="ECO:0000256" key="2">
    <source>
        <dbReference type="SAM" id="MobiDB-lite"/>
    </source>
</evidence>
<keyword evidence="1" id="KW-0175">Coiled coil</keyword>
<sequence>MKRPYSTGLPFPRAAPVSRAKRADSLYSSDGEIAIDARRSDMTFKSGLSDKTISVNIQRAQTACELCRKQKKRCTHVGDAKLRVLNQEQTTHTYNQNTSIRSSELGKDIIEVDNNSIPSSAASSSAKLNSGLQQSTQERSALQEHTKSLRGMDASSKLIVDQSCMTPGVPNLERVRAKVESLGIDYPDDLPYILKYELRTLNLRCQECLCDINLRGGVGNIGKHAYSLHHAHYVELRLRDLEEEGFQRTLNQKVRERTAHLDSRGKWRREISTQKRSESTLCSDLEDESDSEYGQFQSKRPRVTDTFSTKLASDDLHSDVRRSNKALMRFQVDRLEDEIDKVEKKRISPHQRALEKISNSKKELQEVKVSQSQSQPHTDRVATLQEEVDTLRAEVSNLAGLVETHELPTSHGSTANDAALIEDLKKSKGTIMKRLATSEERLAALEEQNDRLISKIKELERR</sequence>
<evidence type="ECO:0000313" key="3">
    <source>
        <dbReference type="EMBL" id="KAF7935928.1"/>
    </source>
</evidence>
<comment type="caution">
    <text evidence="3">The sequence shown here is derived from an EMBL/GenBank/DDBJ whole genome shotgun (WGS) entry which is preliminary data.</text>
</comment>